<dbReference type="InterPro" id="IPR042242">
    <property type="entry name" value="RecO_C"/>
</dbReference>
<comment type="caution">
    <text evidence="9">The sequence shown here is derived from an EMBL/GenBank/DDBJ whole genome shotgun (WGS) entry which is preliminary data.</text>
</comment>
<dbReference type="OrthoDB" id="9797083at2"/>
<comment type="similarity">
    <text evidence="1 7">Belongs to the RecO family.</text>
</comment>
<dbReference type="InterPro" id="IPR012340">
    <property type="entry name" value="NA-bd_OB-fold"/>
</dbReference>
<dbReference type="HAMAP" id="MF_00201">
    <property type="entry name" value="RecO"/>
    <property type="match status" value="1"/>
</dbReference>
<proteinExistence type="inferred from homology"/>
<dbReference type="AlphaFoldDB" id="A0A6N9Q3J5"/>
<feature type="domain" description="DNA replication/recombination mediator RecO N-terminal" evidence="8">
    <location>
        <begin position="1"/>
        <end position="78"/>
    </location>
</feature>
<keyword evidence="5 7" id="KW-0234">DNA repair</keyword>
<evidence type="ECO:0000259" key="8">
    <source>
        <dbReference type="Pfam" id="PF11967"/>
    </source>
</evidence>
<dbReference type="Pfam" id="PF02565">
    <property type="entry name" value="RecO_C"/>
    <property type="match status" value="1"/>
</dbReference>
<dbReference type="RefSeq" id="WP_160646185.1">
    <property type="nucleotide sequence ID" value="NZ_SIJB01000024.1"/>
</dbReference>
<keyword evidence="10" id="KW-1185">Reference proteome</keyword>
<dbReference type="Gene3D" id="2.40.50.140">
    <property type="entry name" value="Nucleic acid-binding proteins"/>
    <property type="match status" value="1"/>
</dbReference>
<dbReference type="Pfam" id="PF11967">
    <property type="entry name" value="RecO_N"/>
    <property type="match status" value="1"/>
</dbReference>
<dbReference type="Gene3D" id="1.20.1440.120">
    <property type="entry name" value="Recombination protein O, C-terminal domain"/>
    <property type="match status" value="1"/>
</dbReference>
<evidence type="ECO:0000256" key="7">
    <source>
        <dbReference type="HAMAP-Rule" id="MF_00201"/>
    </source>
</evidence>
<evidence type="ECO:0000313" key="9">
    <source>
        <dbReference type="EMBL" id="NBI29378.1"/>
    </source>
</evidence>
<dbReference type="PANTHER" id="PTHR33991">
    <property type="entry name" value="DNA REPAIR PROTEIN RECO"/>
    <property type="match status" value="1"/>
</dbReference>
<dbReference type="GO" id="GO:0006310">
    <property type="term" value="P:DNA recombination"/>
    <property type="evidence" value="ECO:0007669"/>
    <property type="project" value="UniProtKB-UniRule"/>
</dbReference>
<evidence type="ECO:0000256" key="3">
    <source>
        <dbReference type="ARBA" id="ARBA00022763"/>
    </source>
</evidence>
<organism evidence="9 10">
    <name type="scientific">Chengkuizengella marina</name>
    <dbReference type="NCBI Taxonomy" id="2507566"/>
    <lineage>
        <taxon>Bacteria</taxon>
        <taxon>Bacillati</taxon>
        <taxon>Bacillota</taxon>
        <taxon>Bacilli</taxon>
        <taxon>Bacillales</taxon>
        <taxon>Paenibacillaceae</taxon>
        <taxon>Chengkuizengella</taxon>
    </lineage>
</organism>
<dbReference type="GO" id="GO:0006302">
    <property type="term" value="P:double-strand break repair"/>
    <property type="evidence" value="ECO:0007669"/>
    <property type="project" value="TreeGrafter"/>
</dbReference>
<keyword evidence="3 7" id="KW-0227">DNA damage</keyword>
<comment type="function">
    <text evidence="7">Involved in DNA repair and RecF pathway recombination.</text>
</comment>
<dbReference type="SUPFAM" id="SSF50249">
    <property type="entry name" value="Nucleic acid-binding proteins"/>
    <property type="match status" value="1"/>
</dbReference>
<keyword evidence="4 7" id="KW-0233">DNA recombination</keyword>
<protein>
    <recommendedName>
        <fullName evidence="2 7">DNA repair protein RecO</fullName>
    </recommendedName>
    <alternativeName>
        <fullName evidence="6 7">Recombination protein O</fullName>
    </alternativeName>
</protein>
<dbReference type="InterPro" id="IPR003717">
    <property type="entry name" value="RecO"/>
</dbReference>
<evidence type="ECO:0000256" key="6">
    <source>
        <dbReference type="ARBA" id="ARBA00033409"/>
    </source>
</evidence>
<evidence type="ECO:0000256" key="5">
    <source>
        <dbReference type="ARBA" id="ARBA00023204"/>
    </source>
</evidence>
<name>A0A6N9Q3J5_9BACL</name>
<gene>
    <name evidence="7 9" type="primary">recO</name>
    <name evidence="9" type="ORF">ERL59_10435</name>
</gene>
<dbReference type="SUPFAM" id="SSF57863">
    <property type="entry name" value="ArfGap/RecO-like zinc finger"/>
    <property type="match status" value="1"/>
</dbReference>
<dbReference type="PANTHER" id="PTHR33991:SF1">
    <property type="entry name" value="DNA REPAIR PROTEIN RECO"/>
    <property type="match status" value="1"/>
</dbReference>
<dbReference type="EMBL" id="SIJB01000024">
    <property type="protein sequence ID" value="NBI29378.1"/>
    <property type="molecule type" value="Genomic_DNA"/>
</dbReference>
<dbReference type="InterPro" id="IPR022572">
    <property type="entry name" value="DNA_rep/recomb_RecO_N"/>
</dbReference>
<evidence type="ECO:0000313" key="10">
    <source>
        <dbReference type="Proteomes" id="UP000448943"/>
    </source>
</evidence>
<evidence type="ECO:0000256" key="2">
    <source>
        <dbReference type="ARBA" id="ARBA00021310"/>
    </source>
</evidence>
<evidence type="ECO:0000256" key="1">
    <source>
        <dbReference type="ARBA" id="ARBA00007452"/>
    </source>
</evidence>
<dbReference type="NCBIfam" id="TIGR00613">
    <property type="entry name" value="reco"/>
    <property type="match status" value="1"/>
</dbReference>
<accession>A0A6N9Q3J5</accession>
<reference evidence="9 10" key="1">
    <citation type="submission" date="2019-01" db="EMBL/GenBank/DDBJ databases">
        <title>Chengkuizengella sp. nov., isolated from deep-sea sediment of East Pacific Ocean.</title>
        <authorList>
            <person name="Yang J."/>
            <person name="Lai Q."/>
            <person name="Shao Z."/>
        </authorList>
    </citation>
    <scope>NUCLEOTIDE SEQUENCE [LARGE SCALE GENOMIC DNA]</scope>
    <source>
        <strain evidence="9 10">YPA3-1-1</strain>
    </source>
</reference>
<evidence type="ECO:0000256" key="4">
    <source>
        <dbReference type="ARBA" id="ARBA00023172"/>
    </source>
</evidence>
<dbReference type="InterPro" id="IPR037278">
    <property type="entry name" value="ARFGAP/RecO"/>
</dbReference>
<sequence>MLYKVEGIVIRTVDYGEGNKIIVIYTKEMGKQSIMARGAKKLKSRLSSITQLFTYAEYTYYKKGKMGTLNDGEAIRSFHDLNLDIFKSTYAAYLVELVDRMMDEHEGSSYIFEQLLASLEFIEEGKDPQIITHIFEMKMLELAGYSPVLIECIACGDQLGDSSFFSVTLGGTLCYKCKSKEQNVKKINIRSLKLLRLFQEMNIRRLGKINISDPIKNEVKLLMRDFMDTHVNINWKSRYVMDQINKTTSNHLEQKK</sequence>
<dbReference type="Proteomes" id="UP000448943">
    <property type="component" value="Unassembled WGS sequence"/>
</dbReference>
<dbReference type="GO" id="GO:0043590">
    <property type="term" value="C:bacterial nucleoid"/>
    <property type="evidence" value="ECO:0007669"/>
    <property type="project" value="TreeGrafter"/>
</dbReference>